<keyword evidence="2" id="KW-1185">Reference proteome</keyword>
<protein>
    <submittedName>
        <fullName evidence="1">Uncharacterized protein</fullName>
    </submittedName>
</protein>
<dbReference type="RefSeq" id="WP_207353721.1">
    <property type="nucleotide sequence ID" value="NZ_CP071503.1"/>
</dbReference>
<gene>
    <name evidence="1" type="ORF">JYB87_11950</name>
</gene>
<proteinExistence type="predicted"/>
<dbReference type="Proteomes" id="UP000662770">
    <property type="component" value="Chromosome"/>
</dbReference>
<accession>A0ABX7QM00</accession>
<reference evidence="1 2" key="1">
    <citation type="submission" date="2021-03" db="EMBL/GenBank/DDBJ databases">
        <title>Novel species identification of genus Shewanella.</title>
        <authorList>
            <person name="Liu G."/>
            <person name="Zhang Q."/>
        </authorList>
    </citation>
    <scope>NUCLEOTIDE SEQUENCE [LARGE SCALE GENOMIC DNA]</scope>
    <source>
        <strain evidence="1 2">FJAT-51800</strain>
    </source>
</reference>
<evidence type="ECO:0000313" key="2">
    <source>
        <dbReference type="Proteomes" id="UP000662770"/>
    </source>
</evidence>
<evidence type="ECO:0000313" key="1">
    <source>
        <dbReference type="EMBL" id="QSX32478.1"/>
    </source>
</evidence>
<name>A0ABX7QM00_9GAMM</name>
<organism evidence="1 2">
    <name type="scientific">Shewanella avicenniae</name>
    <dbReference type="NCBI Taxonomy" id="2814294"/>
    <lineage>
        <taxon>Bacteria</taxon>
        <taxon>Pseudomonadati</taxon>
        <taxon>Pseudomonadota</taxon>
        <taxon>Gammaproteobacteria</taxon>
        <taxon>Alteromonadales</taxon>
        <taxon>Shewanellaceae</taxon>
        <taxon>Shewanella</taxon>
    </lineage>
</organism>
<dbReference type="EMBL" id="CP071503">
    <property type="protein sequence ID" value="QSX32478.1"/>
    <property type="molecule type" value="Genomic_DNA"/>
</dbReference>
<sequence>MDNQHRYINGYRDLTSEEIDLINEIKMKGRELNILAEQLKEKLTIDNQLKATAASRAKKDSEQYHEFERFKRAEPFKWAEMGKASIQTGIMALVRSIAQPED</sequence>